<dbReference type="RefSeq" id="WP_033498393.1">
    <property type="nucleotide sequence ID" value="NZ_JGZI01000009.1"/>
</dbReference>
<name>A0A087CGH8_9BIFI</name>
<dbReference type="EMBL" id="JGZI01000009">
    <property type="protein sequence ID" value="KFI82378.1"/>
    <property type="molecule type" value="Genomic_DNA"/>
</dbReference>
<evidence type="ECO:0000313" key="1">
    <source>
        <dbReference type="EMBL" id="KFI82378.1"/>
    </source>
</evidence>
<proteinExistence type="predicted"/>
<gene>
    <name evidence="1" type="ORF">BPSY_1229</name>
</gene>
<evidence type="ECO:0000313" key="2">
    <source>
        <dbReference type="Proteomes" id="UP000029050"/>
    </source>
</evidence>
<dbReference type="STRING" id="218140.BPSY_1229"/>
<keyword evidence="2" id="KW-1185">Reference proteome</keyword>
<dbReference type="AlphaFoldDB" id="A0A087CGH8"/>
<protein>
    <submittedName>
        <fullName evidence="1">Uncharacterized protein</fullName>
    </submittedName>
</protein>
<reference evidence="1 2" key="1">
    <citation type="submission" date="2014-03" db="EMBL/GenBank/DDBJ databases">
        <title>Genomics of Bifidobacteria.</title>
        <authorList>
            <person name="Ventura M."/>
            <person name="Milani C."/>
            <person name="Lugli G.A."/>
        </authorList>
    </citation>
    <scope>NUCLEOTIDE SEQUENCE [LARGE SCALE GENOMIC DNA]</scope>
    <source>
        <strain evidence="1 2">LMG 21775</strain>
    </source>
</reference>
<sequence length="83" mass="9009">MDNSTSEHAPKPTTMPAVTVHYTLDAITEGTTITTLCGETTVIQSPEDTDPTTHDDRIVCALCAAAWELKDTPIPQPEQGQLW</sequence>
<dbReference type="Proteomes" id="UP000029050">
    <property type="component" value="Unassembled WGS sequence"/>
</dbReference>
<accession>A0A087CGH8</accession>
<comment type="caution">
    <text evidence="1">The sequence shown here is derived from an EMBL/GenBank/DDBJ whole genome shotgun (WGS) entry which is preliminary data.</text>
</comment>
<organism evidence="1 2">
    <name type="scientific">Bifidobacterium psychraerophilum</name>
    <dbReference type="NCBI Taxonomy" id="218140"/>
    <lineage>
        <taxon>Bacteria</taxon>
        <taxon>Bacillati</taxon>
        <taxon>Actinomycetota</taxon>
        <taxon>Actinomycetes</taxon>
        <taxon>Bifidobacteriales</taxon>
        <taxon>Bifidobacteriaceae</taxon>
        <taxon>Bifidobacterium</taxon>
    </lineage>
</organism>
<dbReference type="GeneID" id="98300435"/>